<accession>A0A8E7B308</accession>
<dbReference type="KEGG" id="mrtj:KHC33_07060"/>
<organism evidence="3 4">
    <name type="scientific">Methanospirillum purgamenti</name>
    <dbReference type="NCBI Taxonomy" id="2834276"/>
    <lineage>
        <taxon>Archaea</taxon>
        <taxon>Methanobacteriati</taxon>
        <taxon>Methanobacteriota</taxon>
        <taxon>Stenosarchaea group</taxon>
        <taxon>Methanomicrobia</taxon>
        <taxon>Methanomicrobiales</taxon>
        <taxon>Methanospirillaceae</taxon>
        <taxon>Methanospirillum</taxon>
    </lineage>
</organism>
<proteinExistence type="predicted"/>
<dbReference type="AlphaFoldDB" id="A0A8E7B308"/>
<feature type="domain" description="DUF4143" evidence="2">
    <location>
        <begin position="176"/>
        <end position="336"/>
    </location>
</feature>
<name>A0A8E7B308_9EURY</name>
<reference evidence="3 4" key="1">
    <citation type="submission" date="2021-05" db="EMBL/GenBank/DDBJ databases">
        <title>A novel Methanospirillum isolate from a pyrite-forming mixed culture.</title>
        <authorList>
            <person name="Bunk B."/>
            <person name="Sproer C."/>
            <person name="Spring S."/>
            <person name="Pester M."/>
        </authorList>
    </citation>
    <scope>NUCLEOTIDE SEQUENCE [LARGE SCALE GENOMIC DNA]</scope>
    <source>
        <strain evidence="3 4">J.3.6.1-F.2.7.3</strain>
    </source>
</reference>
<dbReference type="Proteomes" id="UP000680656">
    <property type="component" value="Chromosome"/>
</dbReference>
<evidence type="ECO:0000259" key="1">
    <source>
        <dbReference type="Pfam" id="PF13173"/>
    </source>
</evidence>
<gene>
    <name evidence="3" type="ORF">KHC33_07060</name>
</gene>
<dbReference type="InterPro" id="IPR027417">
    <property type="entry name" value="P-loop_NTPase"/>
</dbReference>
<dbReference type="GO" id="GO:0005524">
    <property type="term" value="F:ATP binding"/>
    <property type="evidence" value="ECO:0007669"/>
    <property type="project" value="UniProtKB-KW"/>
</dbReference>
<sequence length="391" mass="44644">MILRAAGEKIRELASGFPAVVVTGPRQSGKTTLVKHLFPDKPYLLLEEPDTRRFAEEDPRSFLGQYLDKGAIIDEAQYVPELFSYLQGILDQSESPGRFILTGSQNFLMMAKITQSLAGRIGIIKLLPLSMNELNQAGQECDQYEEYLFRGFYPRLYKFSILPSDFYSSYVQTYLERDLTQLKQVHSLSTFHIFLKMCANRIGQVVNFTSLGADCGISHNTAKEWISLLETSGIVFLIKTHHKNYNKRLIQMPKLYFSDPGLAAYLADIKSADEIVTHPLKGGLFETLIIGEFLKYRYNRGLDSNLYFWRDKTGHEIDCIIEKSIHETISVEIKAGRTIAGDFFKNIHYYNRLSGQSPDRSFIVYGGDQDQNRSDGRIIGYSHLDSIFEFL</sequence>
<dbReference type="Pfam" id="PF13173">
    <property type="entry name" value="AAA_14"/>
    <property type="match status" value="1"/>
</dbReference>
<dbReference type="PANTHER" id="PTHR43566:SF2">
    <property type="entry name" value="DUF4143 DOMAIN-CONTAINING PROTEIN"/>
    <property type="match status" value="1"/>
</dbReference>
<keyword evidence="3" id="KW-0067">ATP-binding</keyword>
<dbReference type="GeneID" id="65096930"/>
<keyword evidence="3" id="KW-0547">Nucleotide-binding</keyword>
<feature type="domain" description="AAA" evidence="1">
    <location>
        <begin position="18"/>
        <end position="134"/>
    </location>
</feature>
<dbReference type="RefSeq" id="WP_214421005.1">
    <property type="nucleotide sequence ID" value="NZ_CP075546.1"/>
</dbReference>
<dbReference type="PANTHER" id="PTHR43566">
    <property type="entry name" value="CONSERVED PROTEIN"/>
    <property type="match status" value="1"/>
</dbReference>
<keyword evidence="4" id="KW-1185">Reference proteome</keyword>
<dbReference type="InterPro" id="IPR025420">
    <property type="entry name" value="DUF4143"/>
</dbReference>
<evidence type="ECO:0000259" key="2">
    <source>
        <dbReference type="Pfam" id="PF13635"/>
    </source>
</evidence>
<dbReference type="EMBL" id="CP075546">
    <property type="protein sequence ID" value="QVV90233.1"/>
    <property type="molecule type" value="Genomic_DNA"/>
</dbReference>
<evidence type="ECO:0000313" key="4">
    <source>
        <dbReference type="Proteomes" id="UP000680656"/>
    </source>
</evidence>
<protein>
    <submittedName>
        <fullName evidence="3">ATP-binding protein</fullName>
    </submittedName>
</protein>
<evidence type="ECO:0000313" key="3">
    <source>
        <dbReference type="EMBL" id="QVV90233.1"/>
    </source>
</evidence>
<dbReference type="Pfam" id="PF13635">
    <property type="entry name" value="DUF4143"/>
    <property type="match status" value="1"/>
</dbReference>
<dbReference type="InterPro" id="IPR041682">
    <property type="entry name" value="AAA_14"/>
</dbReference>
<dbReference type="SUPFAM" id="SSF52540">
    <property type="entry name" value="P-loop containing nucleoside triphosphate hydrolases"/>
    <property type="match status" value="1"/>
</dbReference>